<feature type="signal peptide" evidence="2">
    <location>
        <begin position="1"/>
        <end position="28"/>
    </location>
</feature>
<dbReference type="InterPro" id="IPR003961">
    <property type="entry name" value="FN3_dom"/>
</dbReference>
<dbReference type="AlphaFoldDB" id="L7M0X2"/>
<keyword evidence="1" id="KW-0677">Repeat</keyword>
<sequence>MSTVTVFADMRSMMHVVVIAACSLLVVATTGHRYEEKDLICNGSFLPATSICDGVLDCSEPDDSSSDESPDICAPSPYLEWEASLAVHNVTSTSVLLSWAMATADDSEDSLLLAGYFLTGKSEPHSFQNIISGRLLSHHMQWLKPWTEYTVILRPFYTQTGRPHRQYKVGKAASVQVQTLSSVPEVPSLVSVVSAQQRNVVLNIVGPSAWNSAPIGFYLYWEAAKESRGPRGSVQALLTEDWSPEENAFNVTLPLQGGTDYRISVRAAGRDSHGDIVQGPDLEVQVSVTIGSYDIWAYPVSSSEAIISWRASQAADIFRMTVHTDLGNDNLRHYTSLEFDGTGKTSSRHTVLINNLQPWKRYVVTLEGCSENVCSDSVNTTFDTLPEDFPRPAVKKVAATSNSSFEIAWTFPQDDTRLYKGFQVLYCLNNQEPHFALYTTENNVTVSGLAPSSTYNIYVQAQLTNSDGRPLLGPAATASITTWSNLPVLHANYAANIQEDNACLLQWSSSNSTIDYLQYRTRVHDSWTTCENTADCDVTFFHEWTATSTSGYIRFGHEAQYGYEEVFLRACNGYGCGPESSAVVSEVVTGPSRLSTVSVTSQGKLAYVSWLASNEGSYDGIEVVWNCSDDEGVVYNTRIPKSAYGVKTPLHVPSGNAEKCAFNVSTYRDDQNGATYYSTPMQATRQG</sequence>
<name>L7M0X2_RHIPC</name>
<dbReference type="SMART" id="SM00060">
    <property type="entry name" value="FN3"/>
    <property type="match status" value="4"/>
</dbReference>
<reference evidence="4" key="2">
    <citation type="journal article" date="2015" name="J. Proteomics">
        <title>Sexual differences in the sialomes of the zebra tick, Rhipicephalus pulchellus.</title>
        <authorList>
            <person name="Tan A.W."/>
            <person name="Francischetti I.M."/>
            <person name="Slovak M."/>
            <person name="Kini R.M."/>
            <person name="Ribeiro J.M."/>
        </authorList>
    </citation>
    <scope>NUCLEOTIDE SEQUENCE</scope>
    <source>
        <tissue evidence="4">Salivary gland</tissue>
    </source>
</reference>
<keyword evidence="4" id="KW-0176">Collagen</keyword>
<evidence type="ECO:0000259" key="3">
    <source>
        <dbReference type="PROSITE" id="PS50853"/>
    </source>
</evidence>
<organism evidence="4">
    <name type="scientific">Rhipicephalus pulchellus</name>
    <name type="common">Yellow backed tick</name>
    <name type="synonym">Dermacentor pulchellus</name>
    <dbReference type="NCBI Taxonomy" id="72859"/>
    <lineage>
        <taxon>Eukaryota</taxon>
        <taxon>Metazoa</taxon>
        <taxon>Ecdysozoa</taxon>
        <taxon>Arthropoda</taxon>
        <taxon>Chelicerata</taxon>
        <taxon>Arachnida</taxon>
        <taxon>Acari</taxon>
        <taxon>Parasitiformes</taxon>
        <taxon>Ixodida</taxon>
        <taxon>Ixodoidea</taxon>
        <taxon>Ixodidae</taxon>
        <taxon>Rhipicephalinae</taxon>
        <taxon>Rhipicephalus</taxon>
        <taxon>Rhipicephalus</taxon>
    </lineage>
</organism>
<dbReference type="CDD" id="cd00063">
    <property type="entry name" value="FN3"/>
    <property type="match status" value="1"/>
</dbReference>
<feature type="chain" id="PRO_5003981680" evidence="2">
    <location>
        <begin position="29"/>
        <end position="687"/>
    </location>
</feature>
<reference evidence="4" key="1">
    <citation type="submission" date="2012-11" db="EMBL/GenBank/DDBJ databases">
        <authorList>
            <person name="Lucero-Rivera Y.E."/>
            <person name="Tovar-Ramirez D."/>
        </authorList>
    </citation>
    <scope>NUCLEOTIDE SEQUENCE</scope>
    <source>
        <tissue evidence="4">Salivary gland</tissue>
    </source>
</reference>
<feature type="domain" description="Fibronectin type-III" evidence="3">
    <location>
        <begin position="391"/>
        <end position="487"/>
    </location>
</feature>
<dbReference type="Pfam" id="PF00041">
    <property type="entry name" value="fn3"/>
    <property type="match status" value="1"/>
</dbReference>
<dbReference type="InterPro" id="IPR050991">
    <property type="entry name" value="ECM_Regulatory_Proteins"/>
</dbReference>
<evidence type="ECO:0000256" key="1">
    <source>
        <dbReference type="ARBA" id="ARBA00022737"/>
    </source>
</evidence>
<dbReference type="GO" id="GO:0005581">
    <property type="term" value="C:collagen trimer"/>
    <property type="evidence" value="ECO:0007669"/>
    <property type="project" value="UniProtKB-KW"/>
</dbReference>
<dbReference type="PROSITE" id="PS50853">
    <property type="entry name" value="FN3"/>
    <property type="match status" value="1"/>
</dbReference>
<proteinExistence type="evidence at transcript level"/>
<dbReference type="Gene3D" id="2.60.40.10">
    <property type="entry name" value="Immunoglobulins"/>
    <property type="match status" value="4"/>
</dbReference>
<dbReference type="PANTHER" id="PTHR46708:SF2">
    <property type="entry name" value="FIBRONECTIN TYPE-III DOMAIN-CONTAINING PROTEIN"/>
    <property type="match status" value="1"/>
</dbReference>
<dbReference type="PANTHER" id="PTHR46708">
    <property type="entry name" value="TENASCIN"/>
    <property type="match status" value="1"/>
</dbReference>
<dbReference type="EMBL" id="GACK01007058">
    <property type="protein sequence ID" value="JAA57976.1"/>
    <property type="molecule type" value="mRNA"/>
</dbReference>
<evidence type="ECO:0000256" key="2">
    <source>
        <dbReference type="SAM" id="SignalP"/>
    </source>
</evidence>
<keyword evidence="2" id="KW-0732">Signal</keyword>
<dbReference type="InterPro" id="IPR036116">
    <property type="entry name" value="FN3_sf"/>
</dbReference>
<dbReference type="InterPro" id="IPR013783">
    <property type="entry name" value="Ig-like_fold"/>
</dbReference>
<accession>L7M0X2</accession>
<dbReference type="SUPFAM" id="SSF49265">
    <property type="entry name" value="Fibronectin type III"/>
    <property type="match status" value="2"/>
</dbReference>
<protein>
    <submittedName>
        <fullName evidence="4">Putative collagen alpha-1vii chain</fullName>
    </submittedName>
</protein>
<evidence type="ECO:0000313" key="4">
    <source>
        <dbReference type="EMBL" id="JAA57976.1"/>
    </source>
</evidence>